<dbReference type="EMBL" id="JBHSKD010000008">
    <property type="protein sequence ID" value="MFC5176592.1"/>
    <property type="molecule type" value="Genomic_DNA"/>
</dbReference>
<dbReference type="RefSeq" id="WP_378589038.1">
    <property type="nucleotide sequence ID" value="NZ_JBHSKD010000008.1"/>
</dbReference>
<feature type="region of interest" description="Disordered" evidence="1">
    <location>
        <begin position="1"/>
        <end position="27"/>
    </location>
</feature>
<evidence type="ECO:0000313" key="3">
    <source>
        <dbReference type="EMBL" id="MFC5176592.1"/>
    </source>
</evidence>
<sequence length="129" mass="14135">MSQDRPERVRVTGPPRRQVPGSRARAREIDAETPVGSLYVASLVGEQLRLALRTVGVVLVLVGSLPLVFHLAPRLAEHELLGVSVTWLVLGFLVYPLFCFLGWRYIRSAEANERDFSDLVGDPGAGSTP</sequence>
<evidence type="ECO:0000256" key="1">
    <source>
        <dbReference type="SAM" id="MobiDB-lite"/>
    </source>
</evidence>
<keyword evidence="2" id="KW-0812">Transmembrane</keyword>
<reference evidence="4" key="1">
    <citation type="journal article" date="2019" name="Int. J. Syst. Evol. Microbiol.">
        <title>The Global Catalogue of Microorganisms (GCM) 10K type strain sequencing project: providing services to taxonomists for standard genome sequencing and annotation.</title>
        <authorList>
            <consortium name="The Broad Institute Genomics Platform"/>
            <consortium name="The Broad Institute Genome Sequencing Center for Infectious Disease"/>
            <person name="Wu L."/>
            <person name="Ma J."/>
        </authorList>
    </citation>
    <scope>NUCLEOTIDE SEQUENCE [LARGE SCALE GENOMIC DNA]</scope>
    <source>
        <strain evidence="4">DFY41</strain>
    </source>
</reference>
<evidence type="ECO:0000313" key="4">
    <source>
        <dbReference type="Proteomes" id="UP001596087"/>
    </source>
</evidence>
<name>A0ABW0BHV9_9ACTN</name>
<protein>
    <recommendedName>
        <fullName evidence="5">DUF485 domain-containing protein</fullName>
    </recommendedName>
</protein>
<keyword evidence="2" id="KW-1133">Transmembrane helix</keyword>
<feature type="compositionally biased region" description="Basic and acidic residues" evidence="1">
    <location>
        <begin position="1"/>
        <end position="10"/>
    </location>
</feature>
<keyword evidence="4" id="KW-1185">Reference proteome</keyword>
<organism evidence="3 4">
    <name type="scientific">Nocardioides taihuensis</name>
    <dbReference type="NCBI Taxonomy" id="1835606"/>
    <lineage>
        <taxon>Bacteria</taxon>
        <taxon>Bacillati</taxon>
        <taxon>Actinomycetota</taxon>
        <taxon>Actinomycetes</taxon>
        <taxon>Propionibacteriales</taxon>
        <taxon>Nocardioidaceae</taxon>
        <taxon>Nocardioides</taxon>
    </lineage>
</organism>
<feature type="transmembrane region" description="Helical" evidence="2">
    <location>
        <begin position="50"/>
        <end position="72"/>
    </location>
</feature>
<dbReference type="Proteomes" id="UP001596087">
    <property type="component" value="Unassembled WGS sequence"/>
</dbReference>
<evidence type="ECO:0000256" key="2">
    <source>
        <dbReference type="SAM" id="Phobius"/>
    </source>
</evidence>
<feature type="transmembrane region" description="Helical" evidence="2">
    <location>
        <begin position="84"/>
        <end position="106"/>
    </location>
</feature>
<gene>
    <name evidence="3" type="ORF">ACFPGP_07900</name>
</gene>
<evidence type="ECO:0008006" key="5">
    <source>
        <dbReference type="Google" id="ProtNLM"/>
    </source>
</evidence>
<keyword evidence="2" id="KW-0472">Membrane</keyword>
<proteinExistence type="predicted"/>
<comment type="caution">
    <text evidence="3">The sequence shown here is derived from an EMBL/GenBank/DDBJ whole genome shotgun (WGS) entry which is preliminary data.</text>
</comment>
<accession>A0ABW0BHV9</accession>